<proteinExistence type="predicted"/>
<dbReference type="Proteomes" id="UP001252270">
    <property type="component" value="Unassembled WGS sequence"/>
</dbReference>
<accession>A0ABU1GNF4</accession>
<protein>
    <submittedName>
        <fullName evidence="1">Dodecin family protein</fullName>
    </submittedName>
</protein>
<dbReference type="RefSeq" id="WP_253449018.1">
    <property type="nucleotide sequence ID" value="NZ_JARWAL010000010.1"/>
</dbReference>
<dbReference type="InterPro" id="IPR050049">
    <property type="entry name" value="Dodecin_bact"/>
</dbReference>
<dbReference type="EMBL" id="JARWAL010000010">
    <property type="protein sequence ID" value="MDR5893514.1"/>
    <property type="molecule type" value="Genomic_DNA"/>
</dbReference>
<evidence type="ECO:0000313" key="2">
    <source>
        <dbReference type="Proteomes" id="UP001252270"/>
    </source>
</evidence>
<reference evidence="1 2" key="1">
    <citation type="submission" date="2023-04" db="EMBL/GenBank/DDBJ databases">
        <title>A long-awaited taxogenomic arrangement of the family Halomonadaceae.</title>
        <authorList>
            <person name="De La Haba R."/>
            <person name="Chuvochina M."/>
            <person name="Wittouck S."/>
            <person name="Arahal D.R."/>
            <person name="Sanchez-Porro C."/>
            <person name="Hugenholtz P."/>
            <person name="Ventosa A."/>
        </authorList>
    </citation>
    <scope>NUCLEOTIDE SEQUENCE [LARGE SCALE GENOMIC DNA]</scope>
    <source>
        <strain evidence="1 2">DSM 17332</strain>
    </source>
</reference>
<organism evidence="1 2">
    <name type="scientific">Halomonas mongoliensis</name>
    <dbReference type="NCBI Taxonomy" id="321265"/>
    <lineage>
        <taxon>Bacteria</taxon>
        <taxon>Pseudomonadati</taxon>
        <taxon>Pseudomonadota</taxon>
        <taxon>Gammaproteobacteria</taxon>
        <taxon>Oceanospirillales</taxon>
        <taxon>Halomonadaceae</taxon>
        <taxon>Halomonas</taxon>
    </lineage>
</organism>
<dbReference type="SUPFAM" id="SSF89807">
    <property type="entry name" value="Dodecin-like"/>
    <property type="match status" value="1"/>
</dbReference>
<gene>
    <name evidence="1" type="ORF">QC820_11895</name>
</gene>
<name>A0ABU1GNF4_9GAMM</name>
<dbReference type="Gene3D" id="3.30.1660.10">
    <property type="entry name" value="Flavin-binding protein dodecin"/>
    <property type="match status" value="1"/>
</dbReference>
<sequence length="68" mass="7685">MSNHIYKHIELTGSSEEGIQQAIESALAKASESLHGMRWFEVIDTRGHIEHGRVAHWQVTIKVGFTLD</sequence>
<comment type="caution">
    <text evidence="1">The sequence shown here is derived from an EMBL/GenBank/DDBJ whole genome shotgun (WGS) entry which is preliminary data.</text>
</comment>
<dbReference type="InterPro" id="IPR009923">
    <property type="entry name" value="Dodecin"/>
</dbReference>
<dbReference type="InterPro" id="IPR025543">
    <property type="entry name" value="Dodecin-like"/>
</dbReference>
<evidence type="ECO:0000313" key="1">
    <source>
        <dbReference type="EMBL" id="MDR5893514.1"/>
    </source>
</evidence>
<dbReference type="InterPro" id="IPR036694">
    <property type="entry name" value="Dodecin-like_sf"/>
</dbReference>
<keyword evidence="2" id="KW-1185">Reference proteome</keyword>
<dbReference type="Pfam" id="PF07311">
    <property type="entry name" value="Dodecin"/>
    <property type="match status" value="1"/>
</dbReference>
<dbReference type="NCBIfam" id="NF043052">
    <property type="entry name" value="DodecBact"/>
    <property type="match status" value="1"/>
</dbReference>
<dbReference type="PANTHER" id="PTHR39324:SF1">
    <property type="entry name" value="CALCIUM DODECIN"/>
    <property type="match status" value="1"/>
</dbReference>
<dbReference type="PANTHER" id="PTHR39324">
    <property type="entry name" value="CALCIUM DODECIN"/>
    <property type="match status" value="1"/>
</dbReference>